<dbReference type="InterPro" id="IPR057895">
    <property type="entry name" value="Mom"/>
</dbReference>
<gene>
    <name evidence="1" type="ORF">pBS72_1050</name>
</gene>
<evidence type="ECO:0000313" key="1">
    <source>
        <dbReference type="EMBL" id="APB62374.1"/>
    </source>
</evidence>
<dbReference type="RefSeq" id="WP_236830507.1">
    <property type="nucleotide sequence ID" value="NZ_KX711616.1"/>
</dbReference>
<reference evidence="1" key="1">
    <citation type="journal article" date="2002" name="Mikrobiologiia">
        <title>Soil strain of Bacillus subtilis harboring a large plasmid that mediates high-frequency conjugal mobilization.</title>
        <authorList>
            <person name="Lotareva O.V."/>
            <person name="Poluektova E.U."/>
            <person name="Titok M.A."/>
            <person name="Prozorov A.A."/>
        </authorList>
    </citation>
    <scope>NUCLEOTIDE SEQUENCE</scope>
    <source>
        <strain evidence="1">72</strain>
        <plasmid evidence="1">pBS72</plasmid>
    </source>
</reference>
<reference evidence="1" key="2">
    <citation type="journal article" date="2003" name="Plasmid">
        <title>Bacillus subtilis soil isolates: plasmid replicon analysis and construction of a new theta-replicating vector.</title>
        <authorList>
            <person name="Titok M.A."/>
            <person name="Chapuis J."/>
            <person name="Selezneva Y.V."/>
            <person name="Lagodich A.V."/>
            <person name="Prokulevich V.A."/>
            <person name="Ehrlich S.D."/>
            <person name="Janniere L."/>
        </authorList>
    </citation>
    <scope>NUCLEOTIDE SEQUENCE</scope>
    <source>
        <strain evidence="1">72</strain>
        <plasmid evidence="1">pBS72</plasmid>
    </source>
</reference>
<reference evidence="1" key="3">
    <citation type="journal article" date="2004" name="Mol. Biol. (Mosk.)">
        <title>The replication system of plasmids from Bacillus subtilis environmental isolates.</title>
        <authorList>
            <person name="Lagodich A.V."/>
            <person name="Shtaniuk Iu.V."/>
            <person name="Prozorov A.A."/>
            <person name="Titok M.A."/>
        </authorList>
    </citation>
    <scope>NUCLEOTIDE SEQUENCE</scope>
    <source>
        <strain evidence="1">72</strain>
        <plasmid evidence="1">pBS72</plasmid>
    </source>
</reference>
<protein>
    <recommendedName>
        <fullName evidence="2">N-acetyltransferase domain-containing protein</fullName>
    </recommendedName>
</protein>
<dbReference type="EMBL" id="KX711616">
    <property type="protein sequence ID" value="APB62374.1"/>
    <property type="molecule type" value="Genomic_DNA"/>
</dbReference>
<sequence>MWYWLFIKEKTNRYLVLADDQVTSKTRWILYQDNYELISDCKRSRKEAELYAEIYYGAKKLKLETRPITLKDACQFVDQNHRHHIGPQGHKFSIGLYDGDIIIGVIIAGRPVSRHQDNGITLEVTRCCVKEAYKNGISKLYAAVCKIAKVMGYKKVITYTLIEEPGVSMRSVNFLKVRTSAGGSWSSENRQRNDKHPTGKKLLWVREL</sequence>
<evidence type="ECO:0008006" key="2">
    <source>
        <dbReference type="Google" id="ProtNLM"/>
    </source>
</evidence>
<accession>A0A1J0AKW6</accession>
<organism evidence="1">
    <name type="scientific">Bacillus subtilis</name>
    <dbReference type="NCBI Taxonomy" id="1423"/>
    <lineage>
        <taxon>Bacteria</taxon>
        <taxon>Bacillati</taxon>
        <taxon>Bacillota</taxon>
        <taxon>Bacilli</taxon>
        <taxon>Bacillales</taxon>
        <taxon>Bacillaceae</taxon>
        <taxon>Bacillus</taxon>
    </lineage>
</organism>
<dbReference type="Pfam" id="PF25680">
    <property type="entry name" value="Mom"/>
    <property type="match status" value="1"/>
</dbReference>
<dbReference type="InterPro" id="IPR053780">
    <property type="entry name" value="Gp66-like"/>
</dbReference>
<proteinExistence type="predicted"/>
<reference evidence="1" key="4">
    <citation type="journal article" date="2006" name="Microbiology">
        <title>The replicative polymerases PolC and DnaE are required for theta replication of the Bacillus subtilis plasmid pBS72.</title>
        <authorList>
            <person name="Titok M."/>
            <person name="Suski C."/>
            <person name="Dalmais B."/>
            <person name="Ehrlich S.D."/>
            <person name="Janniere L."/>
        </authorList>
    </citation>
    <scope>NUCLEOTIDE SEQUENCE</scope>
    <source>
        <strain evidence="1">72</strain>
        <plasmid evidence="1">pBS72</plasmid>
    </source>
</reference>
<dbReference type="NCBIfam" id="NF045478">
    <property type="entry name" value="XF1762_fam"/>
    <property type="match status" value="1"/>
</dbReference>
<keyword evidence="1" id="KW-0614">Plasmid</keyword>
<geneLocation type="plasmid" evidence="1">
    <name>pBS72</name>
</geneLocation>
<name>A0A1J0AKW6_BACIU</name>
<dbReference type="AlphaFoldDB" id="A0A1J0AKW6"/>
<reference evidence="1" key="5">
    <citation type="submission" date="2016-08" db="EMBL/GenBank/DDBJ databases">
        <authorList>
            <person name="Satsunkevich N.E."/>
            <person name="Valentovich L.N."/>
            <person name="Kolomiets E.I."/>
            <person name="Titok M.A."/>
        </authorList>
    </citation>
    <scope>NUCLEOTIDE SEQUENCE</scope>
    <source>
        <strain evidence="1">72</strain>
        <plasmid evidence="1">pBS72</plasmid>
    </source>
</reference>